<dbReference type="AlphaFoldDB" id="A0A0A2B342"/>
<name>A0A0A2B342_PROMR</name>
<reference evidence="2" key="1">
    <citation type="journal article" date="2014" name="Sci. Data">
        <title>Genomes of diverse isolates of the marine cyanobacterium Prochlorococcus.</title>
        <authorList>
            <person name="Biller S."/>
            <person name="Berube P."/>
            <person name="Thompson J."/>
            <person name="Kelly L."/>
            <person name="Roggensack S."/>
            <person name="Awad L."/>
            <person name="Roache-Johnson K."/>
            <person name="Ding H."/>
            <person name="Giovannoni S.J."/>
            <person name="Moore L.R."/>
            <person name="Chisholm S.W."/>
        </authorList>
    </citation>
    <scope>NUCLEOTIDE SEQUENCE [LARGE SCALE GENOMIC DNA]</scope>
</reference>
<organism evidence="1 2">
    <name type="scientific">Prochlorococcus marinus str. MIT 9401</name>
    <dbReference type="NCBI Taxonomy" id="167551"/>
    <lineage>
        <taxon>Bacteria</taxon>
        <taxon>Bacillati</taxon>
        <taxon>Cyanobacteriota</taxon>
        <taxon>Cyanophyceae</taxon>
        <taxon>Synechococcales</taxon>
        <taxon>Prochlorococcaceae</taxon>
        <taxon>Prochlorococcus</taxon>
    </lineage>
</organism>
<gene>
    <name evidence="1" type="ORF">EV01_1551</name>
</gene>
<proteinExistence type="predicted"/>
<sequence>MNTKAVYLVDSIFEKLKEYKTKEIYLEKEDLKKFVLSLFKEI</sequence>
<evidence type="ECO:0000313" key="1">
    <source>
        <dbReference type="EMBL" id="KGG07215.1"/>
    </source>
</evidence>
<dbReference type="EMBL" id="JNAR01000016">
    <property type="protein sequence ID" value="KGG07215.1"/>
    <property type="molecule type" value="Genomic_DNA"/>
</dbReference>
<accession>A0A0A2B342</accession>
<dbReference type="RefSeq" id="WP_275040844.1">
    <property type="nucleotide sequence ID" value="NZ_JNAR01000016.1"/>
</dbReference>
<protein>
    <submittedName>
        <fullName evidence="1">Uncharacterized protein</fullName>
    </submittedName>
</protein>
<evidence type="ECO:0000313" key="2">
    <source>
        <dbReference type="Proteomes" id="UP000030481"/>
    </source>
</evidence>
<comment type="caution">
    <text evidence="1">The sequence shown here is derived from an EMBL/GenBank/DDBJ whole genome shotgun (WGS) entry which is preliminary data.</text>
</comment>
<dbReference type="Proteomes" id="UP000030481">
    <property type="component" value="Unassembled WGS sequence"/>
</dbReference>